<evidence type="ECO:0000313" key="6">
    <source>
        <dbReference type="EMBL" id="AGM23472.1"/>
    </source>
</evidence>
<dbReference type="GO" id="GO:0005829">
    <property type="term" value="C:cytosol"/>
    <property type="evidence" value="ECO:0007669"/>
    <property type="project" value="TreeGrafter"/>
</dbReference>
<evidence type="ECO:0000259" key="5">
    <source>
        <dbReference type="Pfam" id="PF00551"/>
    </source>
</evidence>
<accession>R9RCD7</accession>
<dbReference type="PANTHER" id="PTHR43369:SF2">
    <property type="entry name" value="PHOSPHORIBOSYLGLYCINAMIDE FORMYLTRANSFERASE"/>
    <property type="match status" value="1"/>
</dbReference>
<gene>
    <name evidence="4" type="primary">purN</name>
    <name evidence="6" type="ORF">HMPREF0409_00711</name>
</gene>
<evidence type="ECO:0000313" key="7">
    <source>
        <dbReference type="Proteomes" id="UP000014361"/>
    </source>
</evidence>
<dbReference type="KEGG" id="fus:HMPREF0409_00711"/>
<dbReference type="AlphaFoldDB" id="R9RCD7"/>
<dbReference type="UniPathway" id="UPA00074">
    <property type="reaction ID" value="UER00126"/>
</dbReference>
<feature type="binding site" evidence="4">
    <location>
        <begin position="12"/>
        <end position="14"/>
    </location>
    <ligand>
        <name>N(1)-(5-phospho-beta-D-ribosyl)glycinamide</name>
        <dbReference type="ChEBI" id="CHEBI:143788"/>
    </ligand>
</feature>
<proteinExistence type="inferred from homology"/>
<dbReference type="EMBL" id="CP003723">
    <property type="protein sequence ID" value="AGM23472.1"/>
    <property type="molecule type" value="Genomic_DNA"/>
</dbReference>
<dbReference type="Pfam" id="PF00551">
    <property type="entry name" value="Formyl_trans_N"/>
    <property type="match status" value="1"/>
</dbReference>
<dbReference type="HOGENOM" id="CLU_917520_0_0_0"/>
<organism evidence="6 7">
    <name type="scientific">Fusobacterium animalis 4_8</name>
    <dbReference type="NCBI Taxonomy" id="469607"/>
    <lineage>
        <taxon>Bacteria</taxon>
        <taxon>Fusobacteriati</taxon>
        <taxon>Fusobacteriota</taxon>
        <taxon>Fusobacteriia</taxon>
        <taxon>Fusobacteriales</taxon>
        <taxon>Fusobacteriaceae</taxon>
        <taxon>Fusobacterium</taxon>
    </lineage>
</organism>
<dbReference type="PATRIC" id="fig|469607.3.peg.1027"/>
<reference evidence="6 7" key="1">
    <citation type="submission" date="2012-07" db="EMBL/GenBank/DDBJ databases">
        <title>The Genome Sequence of Fusobacterium sp. 4_8.</title>
        <authorList>
            <consortium name="The Broad Institute Genome Sequencing Platform"/>
            <person name="Earl A."/>
            <person name="Ward D."/>
            <person name="Feldgarden M."/>
            <person name="Gevers D."/>
            <person name="Sibley C.D."/>
            <person name="White A.P."/>
            <person name="Crowley S."/>
            <person name="Surette M."/>
            <person name="Strauss J.C."/>
            <person name="Ambrose C.E."/>
            <person name="Allen-Vercoe E."/>
            <person name="Walker B."/>
            <person name="Young S.K."/>
            <person name="Zeng Q."/>
            <person name="Gargeya S."/>
            <person name="Fitzgerald M."/>
            <person name="Haas B."/>
            <person name="Abouelleil A."/>
            <person name="Alvarado L."/>
            <person name="Arachchi H.M."/>
            <person name="Berlin A.M."/>
            <person name="Chapman S.B."/>
            <person name="Goldberg J."/>
            <person name="Griggs A."/>
            <person name="Gujja S."/>
            <person name="Hansen M."/>
            <person name="Howarth C."/>
            <person name="Imamovic A."/>
            <person name="Larimer J."/>
            <person name="McCowen C."/>
            <person name="Montmayeur A."/>
            <person name="Murphy C."/>
            <person name="Neiman D."/>
            <person name="Pearson M."/>
            <person name="Priest M."/>
            <person name="Roberts A."/>
            <person name="Saif S."/>
            <person name="Shea T."/>
            <person name="Sisk P."/>
            <person name="Sykes S."/>
            <person name="Wortman J."/>
            <person name="Nusbaum C."/>
            <person name="Birren B."/>
        </authorList>
    </citation>
    <scope>NUCLEOTIDE SEQUENCE [LARGE SCALE GENOMIC DNA]</scope>
    <source>
        <strain evidence="6 7">4_8</strain>
    </source>
</reference>
<comment type="catalytic activity">
    <reaction evidence="4">
        <text>N(1)-(5-phospho-beta-D-ribosyl)glycinamide + (6R)-10-formyltetrahydrofolate = N(2)-formyl-N(1)-(5-phospho-beta-D-ribosyl)glycinamide + (6S)-5,6,7,8-tetrahydrofolate + H(+)</text>
        <dbReference type="Rhea" id="RHEA:15053"/>
        <dbReference type="ChEBI" id="CHEBI:15378"/>
        <dbReference type="ChEBI" id="CHEBI:57453"/>
        <dbReference type="ChEBI" id="CHEBI:143788"/>
        <dbReference type="ChEBI" id="CHEBI:147286"/>
        <dbReference type="ChEBI" id="CHEBI:195366"/>
        <dbReference type="EC" id="2.1.2.2"/>
    </reaction>
</comment>
<feature type="site" description="Raises pKa of active site His" evidence="4">
    <location>
        <position position="138"/>
    </location>
</feature>
<evidence type="ECO:0000256" key="1">
    <source>
        <dbReference type="ARBA" id="ARBA00005054"/>
    </source>
</evidence>
<dbReference type="CDD" id="cd08645">
    <property type="entry name" value="FMT_core_GART"/>
    <property type="match status" value="1"/>
</dbReference>
<dbReference type="GO" id="GO:0006189">
    <property type="term" value="P:'de novo' IMP biosynthetic process"/>
    <property type="evidence" value="ECO:0007669"/>
    <property type="project" value="UniProtKB-UniRule"/>
</dbReference>
<evidence type="ECO:0000256" key="3">
    <source>
        <dbReference type="ARBA" id="ARBA00022755"/>
    </source>
</evidence>
<feature type="binding site" evidence="4">
    <location>
        <position position="54"/>
    </location>
    <ligand>
        <name>(6R)-10-formyltetrahydrofolate</name>
        <dbReference type="ChEBI" id="CHEBI:195366"/>
    </ligand>
</feature>
<dbReference type="InterPro" id="IPR004607">
    <property type="entry name" value="GART"/>
</dbReference>
<keyword evidence="3 4" id="KW-0658">Purine biosynthesis</keyword>
<evidence type="ECO:0000256" key="2">
    <source>
        <dbReference type="ARBA" id="ARBA00022679"/>
    </source>
</evidence>
<dbReference type="GO" id="GO:0004644">
    <property type="term" value="F:phosphoribosylglycinamide formyltransferase activity"/>
    <property type="evidence" value="ECO:0007669"/>
    <property type="project" value="UniProtKB-UniRule"/>
</dbReference>
<feature type="domain" description="Formyl transferase N-terminal" evidence="5">
    <location>
        <begin position="3"/>
        <end position="175"/>
    </location>
</feature>
<comment type="function">
    <text evidence="4">Catalyzes the transfer of a formyl group from 10-formyltetrahydrofolate to 5-phospho-ribosyl-glycinamide (GAR), producing 5-phospho-ribosyl-N-formylglycinamide (FGAR) and tetrahydrofolate.</text>
</comment>
<dbReference type="InterPro" id="IPR036477">
    <property type="entry name" value="Formyl_transf_N_sf"/>
</dbReference>
<comment type="caution">
    <text evidence="4">Lacks conserved residue(s) required for the propagation of feature annotation.</text>
</comment>
<dbReference type="Proteomes" id="UP000014361">
    <property type="component" value="Chromosome"/>
</dbReference>
<keyword evidence="2 4" id="KW-0808">Transferase</keyword>
<feature type="active site" description="Proton donor" evidence="4">
    <location>
        <position position="97"/>
    </location>
</feature>
<protein>
    <recommendedName>
        <fullName evidence="4">Phosphoribosylglycinamide formyltransferase</fullName>
        <ecNumber evidence="4">2.1.2.2</ecNumber>
    </recommendedName>
    <alternativeName>
        <fullName evidence="4">5'-phosphoribosylglycinamide transformylase</fullName>
    </alternativeName>
    <alternativeName>
        <fullName evidence="4">GAR transformylase</fullName>
        <shortName evidence="4">GART</shortName>
    </alternativeName>
</protein>
<dbReference type="Gene3D" id="3.40.50.170">
    <property type="entry name" value="Formyl transferase, N-terminal domain"/>
    <property type="match status" value="1"/>
</dbReference>
<dbReference type="InterPro" id="IPR002376">
    <property type="entry name" value="Formyl_transf_N"/>
</dbReference>
<sequence length="303" mass="35197">MFKIIVLVSGSGTNMLQLIKNDIKIDCIIADRECKAKNIADEYKIDFVLLNRDKEISKNLLKIFEKRKPDLIVLAGFLSILDGEILEKYKNKIINIHPSLLPKYGGKGMYGLKVHQAVFENGDKESGCTVHYVTSNVDAGEIIAQDKVDISMAKSPEEIQKIVLEREWKLLPRVVKYLIEYNEYDNNEKRVVQLVKKYGFEFEKINKNEIRELINKEIENFQDGSSEYIRLLCAYLYCIGDKSDISLIEKAKYNINFDVGCMIDGDWIESLENNGIENKERKIYSKEEIIKDIVRYYKSYLFN</sequence>
<dbReference type="PANTHER" id="PTHR43369">
    <property type="entry name" value="PHOSPHORIBOSYLGLYCINAMIDE FORMYLTRANSFERASE"/>
    <property type="match status" value="1"/>
</dbReference>
<evidence type="ECO:0000256" key="4">
    <source>
        <dbReference type="HAMAP-Rule" id="MF_01930"/>
    </source>
</evidence>
<comment type="similarity">
    <text evidence="4">Belongs to the GART family.</text>
</comment>
<feature type="binding site" evidence="4">
    <location>
        <position position="95"/>
    </location>
    <ligand>
        <name>(6R)-10-formyltetrahydrofolate</name>
        <dbReference type="ChEBI" id="CHEBI:195366"/>
    </ligand>
</feature>
<dbReference type="SUPFAM" id="SSF53328">
    <property type="entry name" value="Formyltransferase"/>
    <property type="match status" value="1"/>
</dbReference>
<dbReference type="EC" id="2.1.2.2" evidence="4"/>
<dbReference type="HAMAP" id="MF_01930">
    <property type="entry name" value="PurN"/>
    <property type="match status" value="1"/>
</dbReference>
<comment type="pathway">
    <text evidence="1 4">Purine metabolism; IMP biosynthesis via de novo pathway; N(2)-formyl-N(1)-(5-phospho-D-ribosyl)glycinamide from N(1)-(5-phospho-D-ribosyl)glycinamide (10-formyl THF route): step 1/1.</text>
</comment>
<name>R9RCD7_9FUSO</name>